<organism evidence="2 3">
    <name type="scientific">Pseudomonas fluvialis</name>
    <dbReference type="NCBI Taxonomy" id="1793966"/>
    <lineage>
        <taxon>Bacteria</taxon>
        <taxon>Pseudomonadati</taxon>
        <taxon>Pseudomonadota</taxon>
        <taxon>Gammaproteobacteria</taxon>
        <taxon>Pseudomonadales</taxon>
        <taxon>Pseudomonadaceae</taxon>
        <taxon>Pseudomonas</taxon>
    </lineage>
</organism>
<name>A0A7X0BTY1_9PSED</name>
<dbReference type="Gene3D" id="1.10.150.280">
    <property type="entry name" value="AF1531-like domain"/>
    <property type="match status" value="1"/>
</dbReference>
<dbReference type="PROSITE" id="PS51257">
    <property type="entry name" value="PROKAR_LIPOPROTEIN"/>
    <property type="match status" value="1"/>
</dbReference>
<accession>A0A7X0BTY1</accession>
<evidence type="ECO:0000313" key="2">
    <source>
        <dbReference type="EMBL" id="MBB6341790.1"/>
    </source>
</evidence>
<dbReference type="EMBL" id="JACHLL010000003">
    <property type="protein sequence ID" value="MBB6341790.1"/>
    <property type="molecule type" value="Genomic_DNA"/>
</dbReference>
<comment type="caution">
    <text evidence="2">The sequence shown here is derived from an EMBL/GenBank/DDBJ whole genome shotgun (WGS) entry which is preliminary data.</text>
</comment>
<protein>
    <submittedName>
        <fullName evidence="2">Competence protein ComEA</fullName>
    </submittedName>
</protein>
<dbReference type="GO" id="GO:0015627">
    <property type="term" value="C:type II protein secretion system complex"/>
    <property type="evidence" value="ECO:0007669"/>
    <property type="project" value="TreeGrafter"/>
</dbReference>
<dbReference type="InterPro" id="IPR010994">
    <property type="entry name" value="RuvA_2-like"/>
</dbReference>
<evidence type="ECO:0000256" key="1">
    <source>
        <dbReference type="SAM" id="SignalP"/>
    </source>
</evidence>
<feature type="chain" id="PRO_5030837607" evidence="1">
    <location>
        <begin position="24"/>
        <end position="111"/>
    </location>
</feature>
<dbReference type="PANTHER" id="PTHR21180">
    <property type="entry name" value="ENDONUCLEASE/EXONUCLEASE/PHOSPHATASE FAMILY DOMAIN-CONTAINING PROTEIN 1"/>
    <property type="match status" value="1"/>
</dbReference>
<dbReference type="NCBIfam" id="TIGR00426">
    <property type="entry name" value="competence protein ComEA helix-hairpin-helix repeat region"/>
    <property type="match status" value="1"/>
</dbReference>
<dbReference type="SUPFAM" id="SSF47781">
    <property type="entry name" value="RuvA domain 2-like"/>
    <property type="match status" value="1"/>
</dbReference>
<feature type="signal peptide" evidence="1">
    <location>
        <begin position="1"/>
        <end position="23"/>
    </location>
</feature>
<dbReference type="GO" id="GO:0015628">
    <property type="term" value="P:protein secretion by the type II secretion system"/>
    <property type="evidence" value="ECO:0007669"/>
    <property type="project" value="TreeGrafter"/>
</dbReference>
<dbReference type="AlphaFoldDB" id="A0A7X0BTY1"/>
<reference evidence="2 3" key="1">
    <citation type="submission" date="2020-08" db="EMBL/GenBank/DDBJ databases">
        <title>Functional genomics of gut bacteria from endangered species of beetles.</title>
        <authorList>
            <person name="Carlos-Shanley C."/>
        </authorList>
    </citation>
    <scope>NUCLEOTIDE SEQUENCE [LARGE SCALE GENOMIC DNA]</scope>
    <source>
        <strain evidence="2 3">S00202</strain>
    </source>
</reference>
<dbReference type="InterPro" id="IPR051675">
    <property type="entry name" value="Endo/Exo/Phosphatase_dom_1"/>
</dbReference>
<dbReference type="InterPro" id="IPR004509">
    <property type="entry name" value="Competence_ComEA_HhH"/>
</dbReference>
<evidence type="ECO:0000313" key="3">
    <source>
        <dbReference type="Proteomes" id="UP000557193"/>
    </source>
</evidence>
<gene>
    <name evidence="2" type="ORF">HNP49_001958</name>
</gene>
<keyword evidence="3" id="KW-1185">Reference proteome</keyword>
<dbReference type="Pfam" id="PF12836">
    <property type="entry name" value="HHH_3"/>
    <property type="match status" value="1"/>
</dbReference>
<proteinExistence type="predicted"/>
<dbReference type="RefSeq" id="WP_184682805.1">
    <property type="nucleotide sequence ID" value="NZ_JACHLL010000003.1"/>
</dbReference>
<sequence>MRKTAINSLVFAVIACSSFFAAANESAVPAQPAVVQSQSASESAQASLININTADAATLDRELNGIGAVKAKAIVEYRDANGPFASVDELLEVKGIGAATLDKNRDKLSVN</sequence>
<dbReference type="PANTHER" id="PTHR21180:SF32">
    <property type="entry name" value="ENDONUCLEASE_EXONUCLEASE_PHOSPHATASE FAMILY DOMAIN-CONTAINING PROTEIN 1"/>
    <property type="match status" value="1"/>
</dbReference>
<keyword evidence="1" id="KW-0732">Signal</keyword>
<dbReference type="Proteomes" id="UP000557193">
    <property type="component" value="Unassembled WGS sequence"/>
</dbReference>